<evidence type="ECO:0000313" key="2">
    <source>
        <dbReference type="Proteomes" id="UP000193804"/>
    </source>
</evidence>
<dbReference type="InterPro" id="IPR032560">
    <property type="entry name" value="DUF4932"/>
</dbReference>
<accession>A0A1X7L289</accession>
<protein>
    <recommendedName>
        <fullName evidence="3">DUF4932 domain-containing protein</fullName>
    </recommendedName>
</protein>
<dbReference type="Pfam" id="PF16286">
    <property type="entry name" value="DUF4932"/>
    <property type="match status" value="1"/>
</dbReference>
<sequence length="384" mass="45862">MLNKKIIILLFLIAIVSLFLVTNRNKIVRHFYPRVAIAEKHINNISVETPKTYELLQIACSLTPTFQNDPNLLNKKSEYYSDVEKYFGSFSNHPLIQKLENHLDFKSNLAIRLHSISYDVNNSNELEQNNTIRFNPIVKKIFYWNSFLISENQKLINDFAKQTDFASFYEKHEHYYQDLAENYQKRCDFEGMKLWLETKFDNEHQSYRVVFSPLTGGLHFTLALKNNQEMSQTFMFVSSNLRPIDTLDIDKAEISNGLQSRVVFTEIDHNYVNPLTDQFISELEKSMKNYKDWNIQSKSNYKSKYKTFNEYMTWGVFSLYALDTYTPKNSKKIIERTTRLINDRRKFHRFEDFNNELIRQYKLKGKPKIETLYPIMLKWMREYA</sequence>
<dbReference type="EMBL" id="FXAW01000008">
    <property type="protein sequence ID" value="SMG47978.1"/>
    <property type="molecule type" value="Genomic_DNA"/>
</dbReference>
<reference evidence="2" key="1">
    <citation type="submission" date="2017-04" db="EMBL/GenBank/DDBJ databases">
        <authorList>
            <person name="Varghese N."/>
            <person name="Submissions S."/>
        </authorList>
    </citation>
    <scope>NUCLEOTIDE SEQUENCE [LARGE SCALE GENOMIC DNA]</scope>
    <source>
        <strain evidence="2">DSM 4125</strain>
    </source>
</reference>
<name>A0A1X7L289_9BACT</name>
<evidence type="ECO:0008006" key="3">
    <source>
        <dbReference type="Google" id="ProtNLM"/>
    </source>
</evidence>
<evidence type="ECO:0000313" key="1">
    <source>
        <dbReference type="EMBL" id="SMG47978.1"/>
    </source>
</evidence>
<organism evidence="1 2">
    <name type="scientific">Marivirga sericea</name>
    <dbReference type="NCBI Taxonomy" id="1028"/>
    <lineage>
        <taxon>Bacteria</taxon>
        <taxon>Pseudomonadati</taxon>
        <taxon>Bacteroidota</taxon>
        <taxon>Cytophagia</taxon>
        <taxon>Cytophagales</taxon>
        <taxon>Marivirgaceae</taxon>
        <taxon>Marivirga</taxon>
    </lineage>
</organism>
<dbReference type="RefSeq" id="WP_085518531.1">
    <property type="nucleotide sequence ID" value="NZ_FXAW01000008.1"/>
</dbReference>
<keyword evidence="2" id="KW-1185">Reference proteome</keyword>
<gene>
    <name evidence="1" type="ORF">SAMN05661096_03395</name>
</gene>
<dbReference type="OrthoDB" id="6395228at2"/>
<proteinExistence type="predicted"/>
<dbReference type="AlphaFoldDB" id="A0A1X7L289"/>
<dbReference type="Proteomes" id="UP000193804">
    <property type="component" value="Unassembled WGS sequence"/>
</dbReference>